<protein>
    <recommendedName>
        <fullName evidence="2">DUF6533 domain-containing protein</fullName>
    </recommendedName>
</protein>
<keyword evidence="1" id="KW-1133">Transmembrane helix</keyword>
<dbReference type="Pfam" id="PF20151">
    <property type="entry name" value="DUF6533"/>
    <property type="match status" value="1"/>
</dbReference>
<feature type="transmembrane region" description="Helical" evidence="1">
    <location>
        <begin position="95"/>
        <end position="117"/>
    </location>
</feature>
<sequence>MDDGVPLLLQLDIDWHYTFYAEKTVLLWEYLVTVYDEVDLFWSSKLSWIKCLFFVNRYLIIALRIWDIIATIQVMVMESILILRVWAIVGRKRNVLVSFSILLFLNVAATLGIYFAMPTSTLTFYYWLPMILFELIMFLTAAFYGVRGVEATKFLTQMRQNFGPKPITGLLLRDNVFHFLIVLCCIPILAFVNNEIGLSLMSMTITRMLLRLRKREKADMLRSQDMELESFRVANPVELGVSIASDA</sequence>
<dbReference type="AlphaFoldDB" id="A0A2H3BKN8"/>
<dbReference type="EMBL" id="KZ293452">
    <property type="protein sequence ID" value="PBK64413.1"/>
    <property type="molecule type" value="Genomic_DNA"/>
</dbReference>
<name>A0A2H3BKN8_9AGAR</name>
<keyword evidence="1" id="KW-0812">Transmembrane</keyword>
<feature type="domain" description="DUF6533" evidence="2">
    <location>
        <begin position="24"/>
        <end position="61"/>
    </location>
</feature>
<organism evidence="3 4">
    <name type="scientific">Armillaria solidipes</name>
    <dbReference type="NCBI Taxonomy" id="1076256"/>
    <lineage>
        <taxon>Eukaryota</taxon>
        <taxon>Fungi</taxon>
        <taxon>Dikarya</taxon>
        <taxon>Basidiomycota</taxon>
        <taxon>Agaricomycotina</taxon>
        <taxon>Agaricomycetes</taxon>
        <taxon>Agaricomycetidae</taxon>
        <taxon>Agaricales</taxon>
        <taxon>Marasmiineae</taxon>
        <taxon>Physalacriaceae</taxon>
        <taxon>Armillaria</taxon>
    </lineage>
</organism>
<feature type="transmembrane region" description="Helical" evidence="1">
    <location>
        <begin position="123"/>
        <end position="146"/>
    </location>
</feature>
<keyword evidence="4" id="KW-1185">Reference proteome</keyword>
<keyword evidence="1" id="KW-0472">Membrane</keyword>
<feature type="transmembrane region" description="Helical" evidence="1">
    <location>
        <begin position="167"/>
        <end position="190"/>
    </location>
</feature>
<feature type="transmembrane region" description="Helical" evidence="1">
    <location>
        <begin position="58"/>
        <end position="83"/>
    </location>
</feature>
<accession>A0A2H3BKN8</accession>
<reference evidence="4" key="1">
    <citation type="journal article" date="2017" name="Nat. Ecol. Evol.">
        <title>Genome expansion and lineage-specific genetic innovations in the forest pathogenic fungi Armillaria.</title>
        <authorList>
            <person name="Sipos G."/>
            <person name="Prasanna A.N."/>
            <person name="Walter M.C."/>
            <person name="O'Connor E."/>
            <person name="Balint B."/>
            <person name="Krizsan K."/>
            <person name="Kiss B."/>
            <person name="Hess J."/>
            <person name="Varga T."/>
            <person name="Slot J."/>
            <person name="Riley R."/>
            <person name="Boka B."/>
            <person name="Rigling D."/>
            <person name="Barry K."/>
            <person name="Lee J."/>
            <person name="Mihaltcheva S."/>
            <person name="LaButti K."/>
            <person name="Lipzen A."/>
            <person name="Waldron R."/>
            <person name="Moloney N.M."/>
            <person name="Sperisen C."/>
            <person name="Kredics L."/>
            <person name="Vagvoelgyi C."/>
            <person name="Patrignani A."/>
            <person name="Fitzpatrick D."/>
            <person name="Nagy I."/>
            <person name="Doyle S."/>
            <person name="Anderson J.B."/>
            <person name="Grigoriev I.V."/>
            <person name="Gueldener U."/>
            <person name="Muensterkoetter M."/>
            <person name="Nagy L.G."/>
        </authorList>
    </citation>
    <scope>NUCLEOTIDE SEQUENCE [LARGE SCALE GENOMIC DNA]</scope>
    <source>
        <strain evidence="4">28-4</strain>
    </source>
</reference>
<proteinExistence type="predicted"/>
<dbReference type="InterPro" id="IPR045340">
    <property type="entry name" value="DUF6533"/>
</dbReference>
<evidence type="ECO:0000256" key="1">
    <source>
        <dbReference type="SAM" id="Phobius"/>
    </source>
</evidence>
<evidence type="ECO:0000313" key="3">
    <source>
        <dbReference type="EMBL" id="PBK64413.1"/>
    </source>
</evidence>
<evidence type="ECO:0000259" key="2">
    <source>
        <dbReference type="Pfam" id="PF20151"/>
    </source>
</evidence>
<dbReference type="Proteomes" id="UP000218334">
    <property type="component" value="Unassembled WGS sequence"/>
</dbReference>
<gene>
    <name evidence="3" type="ORF">ARMSODRAFT_1023272</name>
</gene>
<evidence type="ECO:0000313" key="4">
    <source>
        <dbReference type="Proteomes" id="UP000218334"/>
    </source>
</evidence>